<reference evidence="2 3" key="1">
    <citation type="journal article" date="2022" name="Nat. Plants">
        <title>Genomes of leafy and leafless Platanthera orchids illuminate the evolution of mycoheterotrophy.</title>
        <authorList>
            <person name="Li M.H."/>
            <person name="Liu K.W."/>
            <person name="Li Z."/>
            <person name="Lu H.C."/>
            <person name="Ye Q.L."/>
            <person name="Zhang D."/>
            <person name="Wang J.Y."/>
            <person name="Li Y.F."/>
            <person name="Zhong Z.M."/>
            <person name="Liu X."/>
            <person name="Yu X."/>
            <person name="Liu D.K."/>
            <person name="Tu X.D."/>
            <person name="Liu B."/>
            <person name="Hao Y."/>
            <person name="Liao X.Y."/>
            <person name="Jiang Y.T."/>
            <person name="Sun W.H."/>
            <person name="Chen J."/>
            <person name="Chen Y.Q."/>
            <person name="Ai Y."/>
            <person name="Zhai J.W."/>
            <person name="Wu S.S."/>
            <person name="Zhou Z."/>
            <person name="Hsiao Y.Y."/>
            <person name="Wu W.L."/>
            <person name="Chen Y.Y."/>
            <person name="Lin Y.F."/>
            <person name="Hsu J.L."/>
            <person name="Li C.Y."/>
            <person name="Wang Z.W."/>
            <person name="Zhao X."/>
            <person name="Zhong W.Y."/>
            <person name="Ma X.K."/>
            <person name="Ma L."/>
            <person name="Huang J."/>
            <person name="Chen G.Z."/>
            <person name="Huang M.Z."/>
            <person name="Huang L."/>
            <person name="Peng D.H."/>
            <person name="Luo Y.B."/>
            <person name="Zou S.Q."/>
            <person name="Chen S.P."/>
            <person name="Lan S."/>
            <person name="Tsai W.C."/>
            <person name="Van de Peer Y."/>
            <person name="Liu Z.J."/>
        </authorList>
    </citation>
    <scope>NUCLEOTIDE SEQUENCE [LARGE SCALE GENOMIC DNA]</scope>
    <source>
        <strain evidence="2">Lor288</strain>
    </source>
</reference>
<evidence type="ECO:0000259" key="1">
    <source>
        <dbReference type="SMART" id="SM00666"/>
    </source>
</evidence>
<organism evidence="2 3">
    <name type="scientific">Platanthera guangdongensis</name>
    <dbReference type="NCBI Taxonomy" id="2320717"/>
    <lineage>
        <taxon>Eukaryota</taxon>
        <taxon>Viridiplantae</taxon>
        <taxon>Streptophyta</taxon>
        <taxon>Embryophyta</taxon>
        <taxon>Tracheophyta</taxon>
        <taxon>Spermatophyta</taxon>
        <taxon>Magnoliopsida</taxon>
        <taxon>Liliopsida</taxon>
        <taxon>Asparagales</taxon>
        <taxon>Orchidaceae</taxon>
        <taxon>Orchidoideae</taxon>
        <taxon>Orchideae</taxon>
        <taxon>Orchidinae</taxon>
        <taxon>Platanthera</taxon>
    </lineage>
</organism>
<keyword evidence="3" id="KW-1185">Reference proteome</keyword>
<evidence type="ECO:0000313" key="2">
    <source>
        <dbReference type="EMBL" id="KAK8956473.1"/>
    </source>
</evidence>
<dbReference type="EMBL" id="JBBWWR010000013">
    <property type="protein sequence ID" value="KAK8956473.1"/>
    <property type="molecule type" value="Genomic_DNA"/>
</dbReference>
<name>A0ABR2M2A1_9ASPA</name>
<dbReference type="PANTHER" id="PTHR31066">
    <property type="entry name" value="OS05G0427100 PROTEIN-RELATED"/>
    <property type="match status" value="1"/>
</dbReference>
<dbReference type="PANTHER" id="PTHR31066:SF85">
    <property type="entry name" value="OS02G0809100 PROTEIN"/>
    <property type="match status" value="1"/>
</dbReference>
<sequence>MVERKIVAICQYGGEFITNNDGSLSYCGGEAHAIDVGLDMLFDEFSTEISSMFNIDINGVCIKYFLPSNKKTLITISNDKDLSRMVHFNENVSAAEVYILNKDNNEHSR</sequence>
<evidence type="ECO:0000313" key="3">
    <source>
        <dbReference type="Proteomes" id="UP001412067"/>
    </source>
</evidence>
<accession>A0ABR2M2A1</accession>
<protein>
    <recommendedName>
        <fullName evidence="1">PB1 domain-containing protein</fullName>
    </recommendedName>
</protein>
<comment type="caution">
    <text evidence="2">The sequence shown here is derived from an EMBL/GenBank/DDBJ whole genome shotgun (WGS) entry which is preliminary data.</text>
</comment>
<dbReference type="InterPro" id="IPR058594">
    <property type="entry name" value="PB1-like_dom_pln"/>
</dbReference>
<dbReference type="SUPFAM" id="SSF54277">
    <property type="entry name" value="CAD &amp; PB1 domains"/>
    <property type="match status" value="1"/>
</dbReference>
<dbReference type="Pfam" id="PF26130">
    <property type="entry name" value="PB1-like"/>
    <property type="match status" value="1"/>
</dbReference>
<dbReference type="SMART" id="SM00666">
    <property type="entry name" value="PB1"/>
    <property type="match status" value="1"/>
</dbReference>
<dbReference type="InterPro" id="IPR000270">
    <property type="entry name" value="PB1_dom"/>
</dbReference>
<gene>
    <name evidence="2" type="ORF">KSP40_PGU013798</name>
</gene>
<dbReference type="InterPro" id="IPR053198">
    <property type="entry name" value="Gynoecium_Dev_Regulator"/>
</dbReference>
<dbReference type="Proteomes" id="UP001412067">
    <property type="component" value="Unassembled WGS sequence"/>
</dbReference>
<feature type="domain" description="PB1" evidence="1">
    <location>
        <begin position="19"/>
        <end position="102"/>
    </location>
</feature>
<proteinExistence type="predicted"/>